<dbReference type="PANTHER" id="PTHR19288:SF46">
    <property type="entry name" value="HALOACID DEHALOGENASE-LIKE HYDROLASE DOMAIN-CONTAINING PROTEIN 2"/>
    <property type="match status" value="1"/>
</dbReference>
<comment type="similarity">
    <text evidence="3">Belongs to the HAD-like hydrolase superfamily. NagD family.</text>
</comment>
<proteinExistence type="inferred from homology"/>
<evidence type="ECO:0000256" key="2">
    <source>
        <dbReference type="ARBA" id="ARBA00001946"/>
    </source>
</evidence>
<dbReference type="GO" id="GO:0046872">
    <property type="term" value="F:metal ion binding"/>
    <property type="evidence" value="ECO:0007669"/>
    <property type="project" value="UniProtKB-KW"/>
</dbReference>
<dbReference type="SUPFAM" id="SSF56784">
    <property type="entry name" value="HAD-like"/>
    <property type="match status" value="1"/>
</dbReference>
<organism evidence="11 12">
    <name type="scientific">Salmonella enterica I</name>
    <dbReference type="NCBI Taxonomy" id="59201"/>
    <lineage>
        <taxon>Bacteria</taxon>
        <taxon>Pseudomonadati</taxon>
        <taxon>Pseudomonadota</taxon>
        <taxon>Gammaproteobacteria</taxon>
        <taxon>Enterobacterales</taxon>
        <taxon>Enterobacteriaceae</taxon>
        <taxon>Salmonella</taxon>
    </lineage>
</organism>
<dbReference type="InterPro" id="IPR036412">
    <property type="entry name" value="HAD-like_sf"/>
</dbReference>
<comment type="cofactor">
    <cofactor evidence="2">
        <name>Mg(2+)</name>
        <dbReference type="ChEBI" id="CHEBI:18420"/>
    </cofactor>
</comment>
<dbReference type="GO" id="GO:0005737">
    <property type="term" value="C:cytoplasm"/>
    <property type="evidence" value="ECO:0007669"/>
    <property type="project" value="TreeGrafter"/>
</dbReference>
<dbReference type="EMBL" id="UGXK01000001">
    <property type="protein sequence ID" value="SUG69134.1"/>
    <property type="molecule type" value="Genomic_DNA"/>
</dbReference>
<accession>A0A379ULC8</accession>
<dbReference type="Pfam" id="PF13344">
    <property type="entry name" value="Hydrolase_6"/>
    <property type="match status" value="1"/>
</dbReference>
<reference evidence="11 12" key="1">
    <citation type="submission" date="2018-06" db="EMBL/GenBank/DDBJ databases">
        <authorList>
            <consortium name="Pathogen Informatics"/>
            <person name="Doyle S."/>
        </authorList>
    </citation>
    <scope>NUCLEOTIDE SEQUENCE [LARGE SCALE GENOMIC DNA]</scope>
    <source>
        <strain evidence="11 12">NCTC5798</strain>
    </source>
</reference>
<gene>
    <name evidence="11" type="primary">nagD_2</name>
    <name evidence="11" type="ORF">NCTC5798_00190</name>
</gene>
<evidence type="ECO:0000256" key="4">
    <source>
        <dbReference type="ARBA" id="ARBA00012643"/>
    </source>
</evidence>
<dbReference type="FunFam" id="3.40.50.1000:FF:000016">
    <property type="entry name" value="HAD family hydrolase"/>
    <property type="match status" value="1"/>
</dbReference>
<dbReference type="EC" id="3.1.3.5" evidence="4"/>
<keyword evidence="6" id="KW-0378">Hydrolase</keyword>
<evidence type="ECO:0000256" key="6">
    <source>
        <dbReference type="ARBA" id="ARBA00022801"/>
    </source>
</evidence>
<keyword evidence="8" id="KW-0119">Carbohydrate metabolism</keyword>
<evidence type="ECO:0000256" key="10">
    <source>
        <dbReference type="ARBA" id="ARBA00072557"/>
    </source>
</evidence>
<comment type="function">
    <text evidence="9">Catalyzes the dephosphorylation of an unusually broad range of substrate including deoxyribo- and ribonucleoside tri-, di-, and monophosphates, as well as polyphosphate and glucose-1-P (Glu1P).</text>
</comment>
<dbReference type="Proteomes" id="UP000255534">
    <property type="component" value="Unassembled WGS sequence"/>
</dbReference>
<protein>
    <recommendedName>
        <fullName evidence="10">Ribonucleotide monophosphatase NagD</fullName>
        <ecNumber evidence="4">3.1.3.5</ecNumber>
    </recommendedName>
</protein>
<dbReference type="PANTHER" id="PTHR19288">
    <property type="entry name" value="4-NITROPHENYLPHOSPHATASE-RELATED"/>
    <property type="match status" value="1"/>
</dbReference>
<evidence type="ECO:0000256" key="3">
    <source>
        <dbReference type="ARBA" id="ARBA00006696"/>
    </source>
</evidence>
<evidence type="ECO:0000313" key="11">
    <source>
        <dbReference type="EMBL" id="SUG69134.1"/>
    </source>
</evidence>
<evidence type="ECO:0000256" key="7">
    <source>
        <dbReference type="ARBA" id="ARBA00022842"/>
    </source>
</evidence>
<comment type="catalytic activity">
    <reaction evidence="1">
        <text>a ribonucleoside 5'-phosphate + H2O = a ribonucleoside + phosphate</text>
        <dbReference type="Rhea" id="RHEA:12484"/>
        <dbReference type="ChEBI" id="CHEBI:15377"/>
        <dbReference type="ChEBI" id="CHEBI:18254"/>
        <dbReference type="ChEBI" id="CHEBI:43474"/>
        <dbReference type="ChEBI" id="CHEBI:58043"/>
        <dbReference type="EC" id="3.1.3.5"/>
    </reaction>
</comment>
<evidence type="ECO:0000256" key="1">
    <source>
        <dbReference type="ARBA" id="ARBA00000815"/>
    </source>
</evidence>
<evidence type="ECO:0000256" key="9">
    <source>
        <dbReference type="ARBA" id="ARBA00058971"/>
    </source>
</evidence>
<keyword evidence="7" id="KW-0460">Magnesium</keyword>
<name>A0A379ULC8_SALET</name>
<evidence type="ECO:0000313" key="12">
    <source>
        <dbReference type="Proteomes" id="UP000255534"/>
    </source>
</evidence>
<dbReference type="InterPro" id="IPR023214">
    <property type="entry name" value="HAD_sf"/>
</dbReference>
<sequence length="185" mass="19928">MTIKNVICDIDGVLMHDNVAVPGAAEFLTGILEKGLPLVLLTNYPSQTGQDLANRFATAGVNVPDSVFYTSAMATADFLRRQEGKKAYVVGEGALIHELYKAGFTITDVNPDFVIVGETRSYNWDMMHKAAFFVANGARFIATNPDTHGRGFYPACGALCAALKKFPAGSRFMSANPARGSSARR</sequence>
<dbReference type="InterPro" id="IPR006357">
    <property type="entry name" value="HAD-SF_hydro_IIA"/>
</dbReference>
<evidence type="ECO:0000256" key="8">
    <source>
        <dbReference type="ARBA" id="ARBA00023277"/>
    </source>
</evidence>
<dbReference type="GO" id="GO:0008253">
    <property type="term" value="F:5'-nucleotidase activity"/>
    <property type="evidence" value="ECO:0007669"/>
    <property type="project" value="UniProtKB-EC"/>
</dbReference>
<dbReference type="Gene3D" id="3.40.50.1000">
    <property type="entry name" value="HAD superfamily/HAD-like"/>
    <property type="match status" value="1"/>
</dbReference>
<keyword evidence="5" id="KW-0479">Metal-binding</keyword>
<evidence type="ECO:0000256" key="5">
    <source>
        <dbReference type="ARBA" id="ARBA00022723"/>
    </source>
</evidence>
<dbReference type="NCBIfam" id="TIGR01460">
    <property type="entry name" value="HAD-SF-IIA"/>
    <property type="match status" value="1"/>
</dbReference>
<dbReference type="AlphaFoldDB" id="A0A379ULC8"/>